<protein>
    <submittedName>
        <fullName evidence="4">LptA/OstA family protein</fullName>
    </submittedName>
</protein>
<dbReference type="Gene3D" id="2.60.450.10">
    <property type="entry name" value="Lipopolysaccharide (LPS) transport protein A like domain"/>
    <property type="match status" value="1"/>
</dbReference>
<dbReference type="Pfam" id="PF06835">
    <property type="entry name" value="LptC"/>
    <property type="match status" value="1"/>
</dbReference>
<evidence type="ECO:0000256" key="2">
    <source>
        <dbReference type="SAM" id="Phobius"/>
    </source>
</evidence>
<evidence type="ECO:0000259" key="3">
    <source>
        <dbReference type="Pfam" id="PF03968"/>
    </source>
</evidence>
<evidence type="ECO:0000256" key="1">
    <source>
        <dbReference type="ARBA" id="ARBA00022729"/>
    </source>
</evidence>
<organism evidence="4 5">
    <name type="scientific">Peredibacter starrii</name>
    <dbReference type="NCBI Taxonomy" id="28202"/>
    <lineage>
        <taxon>Bacteria</taxon>
        <taxon>Pseudomonadati</taxon>
        <taxon>Bdellovibrionota</taxon>
        <taxon>Bacteriovoracia</taxon>
        <taxon>Bacteriovoracales</taxon>
        <taxon>Bacteriovoracaceae</taxon>
        <taxon>Peredibacter</taxon>
    </lineage>
</organism>
<dbReference type="RefSeq" id="WP_321393786.1">
    <property type="nucleotide sequence ID" value="NZ_CP139487.1"/>
</dbReference>
<dbReference type="GO" id="GO:0030288">
    <property type="term" value="C:outer membrane-bounded periplasmic space"/>
    <property type="evidence" value="ECO:0007669"/>
    <property type="project" value="TreeGrafter"/>
</dbReference>
<keyword evidence="1" id="KW-0732">Signal</keyword>
<dbReference type="InterPro" id="IPR005653">
    <property type="entry name" value="OstA-like_N"/>
</dbReference>
<sequence length="333" mass="38124">MKIRDPKSIIIILVYLALNGFIVASSFLEDEEAVDANRVAKSVAPEFTEIEKLDYFHLKEGVPQMSLAADKMRSQGEEMAEFEFPKGVYNYQAKNKTIRYSADFGLYKKKKDLLNLDGKVEVLSDEAQYFADKVKYYFKKDLIIGTGDVKFFGDDLKSKDHVEITSLQMRANPQSQLSTFKGNVKGFMARKKKYEGRLTFASQELQMDGNKSLAELRGDVMMKRDGYLITAGKADVFLENYNKSLKYFVLNDDVKVTERLETPEGVTERKAYAERLEGFGREEKMVLSGAPRVEMGKDVIKGYRITIRENTELVEVDDAMSDMQIKREKKLKE</sequence>
<keyword evidence="2" id="KW-0812">Transmembrane</keyword>
<dbReference type="Proteomes" id="UP001324634">
    <property type="component" value="Chromosome"/>
</dbReference>
<dbReference type="GO" id="GO:0017089">
    <property type="term" value="F:glycolipid transfer activity"/>
    <property type="evidence" value="ECO:0007669"/>
    <property type="project" value="TreeGrafter"/>
</dbReference>
<keyword evidence="5" id="KW-1185">Reference proteome</keyword>
<evidence type="ECO:0000313" key="5">
    <source>
        <dbReference type="Proteomes" id="UP001324634"/>
    </source>
</evidence>
<reference evidence="4 5" key="1">
    <citation type="submission" date="2023-11" db="EMBL/GenBank/DDBJ databases">
        <title>Peredibacter starrii A3.12.</title>
        <authorList>
            <person name="Mitchell R.J."/>
        </authorList>
    </citation>
    <scope>NUCLEOTIDE SEQUENCE [LARGE SCALE GENOMIC DNA]</scope>
    <source>
        <strain evidence="4 5">A3.12</strain>
    </source>
</reference>
<dbReference type="AlphaFoldDB" id="A0AAX4HN76"/>
<accession>A0AAX4HN76</accession>
<dbReference type="InterPro" id="IPR052037">
    <property type="entry name" value="LPS_export_LptA"/>
</dbReference>
<proteinExistence type="predicted"/>
<keyword evidence="2" id="KW-0472">Membrane</keyword>
<evidence type="ECO:0000313" key="4">
    <source>
        <dbReference type="EMBL" id="WPU64635.1"/>
    </source>
</evidence>
<dbReference type="PANTHER" id="PTHR36504">
    <property type="entry name" value="LIPOPOLYSACCHARIDE EXPORT SYSTEM PROTEIN LPTA"/>
    <property type="match status" value="1"/>
</dbReference>
<name>A0AAX4HN76_9BACT</name>
<dbReference type="Pfam" id="PF03968">
    <property type="entry name" value="LptD_N"/>
    <property type="match status" value="1"/>
</dbReference>
<dbReference type="PANTHER" id="PTHR36504:SF1">
    <property type="entry name" value="LIPOPOLYSACCHARIDE EXPORT SYSTEM PROTEIN LPTA"/>
    <property type="match status" value="1"/>
</dbReference>
<feature type="transmembrane region" description="Helical" evidence="2">
    <location>
        <begin position="9"/>
        <end position="28"/>
    </location>
</feature>
<dbReference type="EMBL" id="CP139487">
    <property type="protein sequence ID" value="WPU64635.1"/>
    <property type="molecule type" value="Genomic_DNA"/>
</dbReference>
<dbReference type="GO" id="GO:0015920">
    <property type="term" value="P:lipopolysaccharide transport"/>
    <property type="evidence" value="ECO:0007669"/>
    <property type="project" value="TreeGrafter"/>
</dbReference>
<dbReference type="InterPro" id="IPR010664">
    <property type="entry name" value="LipoPS_assembly_LptC-rel"/>
</dbReference>
<feature type="domain" description="Organic solvent tolerance-like N-terminal" evidence="3">
    <location>
        <begin position="202"/>
        <end position="312"/>
    </location>
</feature>
<dbReference type="KEGG" id="psti:SOO65_18230"/>
<gene>
    <name evidence="4" type="ORF">SOO65_18230</name>
</gene>
<keyword evidence="2" id="KW-1133">Transmembrane helix</keyword>
<dbReference type="GO" id="GO:0009279">
    <property type="term" value="C:cell outer membrane"/>
    <property type="evidence" value="ECO:0007669"/>
    <property type="project" value="TreeGrafter"/>
</dbReference>